<keyword evidence="3 11" id="KW-0963">Cytoplasm</keyword>
<dbReference type="Gene3D" id="1.25.40.10">
    <property type="entry name" value="Tetratricopeptide repeat domain"/>
    <property type="match status" value="1"/>
</dbReference>
<keyword evidence="8 11" id="KW-0505">Motor protein</keyword>
<dbReference type="Pfam" id="PF13424">
    <property type="entry name" value="TPR_12"/>
    <property type="match status" value="2"/>
</dbReference>
<evidence type="ECO:0000256" key="3">
    <source>
        <dbReference type="ARBA" id="ARBA00022490"/>
    </source>
</evidence>
<evidence type="ECO:0000256" key="9">
    <source>
        <dbReference type="ARBA" id="ARBA00023212"/>
    </source>
</evidence>
<feature type="repeat" description="TPR" evidence="10">
    <location>
        <begin position="258"/>
        <end position="291"/>
    </location>
</feature>
<dbReference type="AlphaFoldDB" id="A0A8C5HQS3"/>
<dbReference type="GO" id="GO:0005871">
    <property type="term" value="C:kinesin complex"/>
    <property type="evidence" value="ECO:0007669"/>
    <property type="project" value="UniProtKB-UniRule"/>
</dbReference>
<evidence type="ECO:0000256" key="13">
    <source>
        <dbReference type="SAM" id="MobiDB-lite"/>
    </source>
</evidence>
<dbReference type="GO" id="GO:0019894">
    <property type="term" value="F:kinesin binding"/>
    <property type="evidence" value="ECO:0007669"/>
    <property type="project" value="TreeGrafter"/>
</dbReference>
<reference evidence="14" key="2">
    <citation type="submission" date="2025-08" db="UniProtKB">
        <authorList>
            <consortium name="Ensembl"/>
        </authorList>
    </citation>
    <scope>IDENTIFICATION</scope>
</reference>
<evidence type="ECO:0000313" key="15">
    <source>
        <dbReference type="Proteomes" id="UP000694680"/>
    </source>
</evidence>
<keyword evidence="5" id="KW-0677">Repeat</keyword>
<feature type="region of interest" description="Disordered" evidence="13">
    <location>
        <begin position="507"/>
        <end position="541"/>
    </location>
</feature>
<evidence type="ECO:0000256" key="6">
    <source>
        <dbReference type="ARBA" id="ARBA00022803"/>
    </source>
</evidence>
<dbReference type="FunFam" id="1.25.40.10:FF:000003">
    <property type="entry name" value="kinesin light chain isoform X1"/>
    <property type="match status" value="1"/>
</dbReference>
<feature type="compositionally biased region" description="Basic and acidic residues" evidence="13">
    <location>
        <begin position="158"/>
        <end position="178"/>
    </location>
</feature>
<reference evidence="14" key="3">
    <citation type="submission" date="2025-09" db="UniProtKB">
        <authorList>
            <consortium name="Ensembl"/>
        </authorList>
    </citation>
    <scope>IDENTIFICATION</scope>
</reference>
<dbReference type="InterPro" id="IPR015792">
    <property type="entry name" value="Kinesin_light_repeat"/>
</dbReference>
<feature type="coiled-coil region" evidence="12">
    <location>
        <begin position="98"/>
        <end position="153"/>
    </location>
</feature>
<dbReference type="Proteomes" id="UP000694680">
    <property type="component" value="Chromosome 22"/>
</dbReference>
<evidence type="ECO:0000256" key="11">
    <source>
        <dbReference type="RuleBase" id="RU367020"/>
    </source>
</evidence>
<dbReference type="PANTHER" id="PTHR45783">
    <property type="entry name" value="KINESIN LIGHT CHAIN"/>
    <property type="match status" value="1"/>
</dbReference>
<comment type="function">
    <text evidence="11">Kinesin is a microtubule-associated force-producing protein that play a role in organelle transport.</text>
</comment>
<gene>
    <name evidence="14" type="primary">klc1a</name>
</gene>
<evidence type="ECO:0000313" key="14">
    <source>
        <dbReference type="Ensembl" id="ENSGWIP00000047956.1"/>
    </source>
</evidence>
<dbReference type="PROSITE" id="PS50005">
    <property type="entry name" value="TPR"/>
    <property type="match status" value="2"/>
</dbReference>
<keyword evidence="6 10" id="KW-0802">TPR repeat</keyword>
<accession>A0A8C5HQS3</accession>
<evidence type="ECO:0000256" key="1">
    <source>
        <dbReference type="ARBA" id="ARBA00004245"/>
    </source>
</evidence>
<evidence type="ECO:0000256" key="5">
    <source>
        <dbReference type="ARBA" id="ARBA00022737"/>
    </source>
</evidence>
<dbReference type="PRINTS" id="PR00381">
    <property type="entry name" value="KINESINLIGHT"/>
</dbReference>
<evidence type="ECO:0000256" key="7">
    <source>
        <dbReference type="ARBA" id="ARBA00023054"/>
    </source>
</evidence>
<dbReference type="SUPFAM" id="SSF48452">
    <property type="entry name" value="TPR-like"/>
    <property type="match status" value="2"/>
</dbReference>
<dbReference type="PROSITE" id="PS01160">
    <property type="entry name" value="KINESIN_LIGHT"/>
    <property type="match status" value="1"/>
</dbReference>
<name>A0A8C5HQS3_GOUWI</name>
<evidence type="ECO:0000256" key="12">
    <source>
        <dbReference type="SAM" id="Coils"/>
    </source>
</evidence>
<evidence type="ECO:0000256" key="10">
    <source>
        <dbReference type="PROSITE-ProRule" id="PRU00339"/>
    </source>
</evidence>
<comment type="subunit">
    <text evidence="11">Oligomeric complex composed of two heavy chains and two light chains.</text>
</comment>
<dbReference type="InterPro" id="IPR019734">
    <property type="entry name" value="TPR_rpt"/>
</dbReference>
<keyword evidence="4 11" id="KW-0493">Microtubule</keyword>
<dbReference type="PANTHER" id="PTHR45783:SF7">
    <property type="entry name" value="KINESIN LIGHT CHAIN 1"/>
    <property type="match status" value="1"/>
</dbReference>
<dbReference type="Pfam" id="PF13374">
    <property type="entry name" value="TPR_10"/>
    <property type="match status" value="2"/>
</dbReference>
<dbReference type="Ensembl" id="ENSGWIT00000051870.1">
    <property type="protein sequence ID" value="ENSGWIP00000047956.1"/>
    <property type="gene ID" value="ENSGWIG00000023293.1"/>
</dbReference>
<dbReference type="SMART" id="SM00028">
    <property type="entry name" value="TPR"/>
    <property type="match status" value="5"/>
</dbReference>
<dbReference type="GO" id="GO:0005874">
    <property type="term" value="C:microtubule"/>
    <property type="evidence" value="ECO:0007669"/>
    <property type="project" value="UniProtKB-UniRule"/>
</dbReference>
<reference evidence="14" key="1">
    <citation type="submission" date="2020-06" db="EMBL/GenBank/DDBJ databases">
        <authorList>
            <consortium name="Wellcome Sanger Institute Data Sharing"/>
        </authorList>
    </citation>
    <scope>NUCLEOTIDE SEQUENCE [LARGE SCALE GENOMIC DNA]</scope>
</reference>
<feature type="repeat" description="TPR" evidence="10">
    <location>
        <begin position="300"/>
        <end position="333"/>
    </location>
</feature>
<protein>
    <recommendedName>
        <fullName evidence="11">Kinesin light chain</fullName>
    </recommendedName>
</protein>
<dbReference type="GO" id="GO:0005737">
    <property type="term" value="C:cytoplasm"/>
    <property type="evidence" value="ECO:0007669"/>
    <property type="project" value="TreeGrafter"/>
</dbReference>
<evidence type="ECO:0000256" key="2">
    <source>
        <dbReference type="ARBA" id="ARBA00009622"/>
    </source>
</evidence>
<keyword evidence="15" id="KW-1185">Reference proteome</keyword>
<sequence length="562" mass="63978">MREDMSTVLCVKEEEDSGDKMSQEEIISRTRQVIQGLEALKQEHHSILEGLLGTLRCLKQGEEGVPVEEKTTMIHKSLEMLELGLSEAQVMMALSSHLTSVESEKQKLRAQVRRLCQENQWLRDELAGTQQKLQKSEQSVAQLEEEKKHLEFMNQLKKYDEDLSPSEEKESDSSKESLDDLFPDDQDDQTPGIQPVHGSAVAAAAQQGGYEIPARLRTLHNLVIQYASQGRYEVAVPLCKQALEDLEKTSGHDHPDVATMLNILALVYRDQNKYKEAANLLNDALSIREKTLGRDHPAVAATLNNLAVLYGKRGKYKEAEPLCKRALEIREKVLGKDHPDVAKQLNNLALLCQNQGKYEEVEYYYMRALEIYQTKLGPDDPNVAKTKNNLASCYLKQGKFKQAETLYKEILTRAHEKEFGSVDDENKPIWMHAEEREEQSRVNRDFFFFLNEKDLHDPTVTTTLKNLGALYKRQGKFEAADTLEEAALRSRKQGLDNVHKQRVAEVLSEPEAREKQRSRESLTSDSVKYESGPDGGEEVSMSVEWNGVSTVQRLRNFTFRIV</sequence>
<comment type="similarity">
    <text evidence="2 11">Belongs to the kinesin light chain family.</text>
</comment>
<evidence type="ECO:0000256" key="4">
    <source>
        <dbReference type="ARBA" id="ARBA00022701"/>
    </source>
</evidence>
<dbReference type="GO" id="GO:0007018">
    <property type="term" value="P:microtubule-based movement"/>
    <property type="evidence" value="ECO:0007669"/>
    <property type="project" value="TreeGrafter"/>
</dbReference>
<organism evidence="14 15">
    <name type="scientific">Gouania willdenowi</name>
    <name type="common">Blunt-snouted clingfish</name>
    <name type="synonym">Lepadogaster willdenowi</name>
    <dbReference type="NCBI Taxonomy" id="441366"/>
    <lineage>
        <taxon>Eukaryota</taxon>
        <taxon>Metazoa</taxon>
        <taxon>Chordata</taxon>
        <taxon>Craniata</taxon>
        <taxon>Vertebrata</taxon>
        <taxon>Euteleostomi</taxon>
        <taxon>Actinopterygii</taxon>
        <taxon>Neopterygii</taxon>
        <taxon>Teleostei</taxon>
        <taxon>Neoteleostei</taxon>
        <taxon>Acanthomorphata</taxon>
        <taxon>Ovalentaria</taxon>
        <taxon>Blenniimorphae</taxon>
        <taxon>Blenniiformes</taxon>
        <taxon>Gobiesocoidei</taxon>
        <taxon>Gobiesocidae</taxon>
        <taxon>Gobiesocinae</taxon>
        <taxon>Gouania</taxon>
    </lineage>
</organism>
<keyword evidence="9 11" id="KW-0206">Cytoskeleton</keyword>
<keyword evidence="7 12" id="KW-0175">Coiled coil</keyword>
<comment type="subcellular location">
    <subcellularLocation>
        <location evidence="1 11">Cytoplasm</location>
        <location evidence="1 11">Cytoskeleton</location>
    </subcellularLocation>
</comment>
<evidence type="ECO:0000256" key="8">
    <source>
        <dbReference type="ARBA" id="ARBA00023175"/>
    </source>
</evidence>
<dbReference type="InterPro" id="IPR002151">
    <property type="entry name" value="Kinesin_light"/>
</dbReference>
<proteinExistence type="inferred from homology"/>
<dbReference type="InterPro" id="IPR011990">
    <property type="entry name" value="TPR-like_helical_dom_sf"/>
</dbReference>
<feature type="compositionally biased region" description="Acidic residues" evidence="13">
    <location>
        <begin position="179"/>
        <end position="188"/>
    </location>
</feature>
<feature type="compositionally biased region" description="Basic and acidic residues" evidence="13">
    <location>
        <begin position="510"/>
        <end position="522"/>
    </location>
</feature>
<feature type="region of interest" description="Disordered" evidence="13">
    <location>
        <begin position="158"/>
        <end position="195"/>
    </location>
</feature>